<keyword evidence="1" id="KW-0328">Glycosyltransferase</keyword>
<dbReference type="Gene3D" id="3.40.50.2000">
    <property type="entry name" value="Glycogen Phosphorylase B"/>
    <property type="match status" value="2"/>
</dbReference>
<keyword evidence="2 3" id="KW-0808">Transferase</keyword>
<proteinExistence type="predicted"/>
<dbReference type="InterPro" id="IPR051199">
    <property type="entry name" value="LPS_LOS_Heptosyltrfase"/>
</dbReference>
<dbReference type="EC" id="2.-.-.-" evidence="3"/>
<evidence type="ECO:0000313" key="3">
    <source>
        <dbReference type="EMBL" id="VYT87470.1"/>
    </source>
</evidence>
<dbReference type="RefSeq" id="WP_156697207.1">
    <property type="nucleotide sequence ID" value="NZ_CACRUG010000005.1"/>
</dbReference>
<dbReference type="PANTHER" id="PTHR30160:SF1">
    <property type="entry name" value="LIPOPOLYSACCHARIDE 1,2-N-ACETYLGLUCOSAMINETRANSFERASE-RELATED"/>
    <property type="match status" value="1"/>
</dbReference>
<evidence type="ECO:0000256" key="2">
    <source>
        <dbReference type="ARBA" id="ARBA00022679"/>
    </source>
</evidence>
<dbReference type="CDD" id="cd03789">
    <property type="entry name" value="GT9_LPS_heptosyltransferase"/>
    <property type="match status" value="1"/>
</dbReference>
<dbReference type="Pfam" id="PF01075">
    <property type="entry name" value="Glyco_transf_9"/>
    <property type="match status" value="1"/>
</dbReference>
<gene>
    <name evidence="3" type="primary">rfaC</name>
    <name evidence="3" type="ORF">VPLFYP99_01409</name>
</gene>
<dbReference type="GO" id="GO:0009244">
    <property type="term" value="P:lipopolysaccharide core region biosynthetic process"/>
    <property type="evidence" value="ECO:0007669"/>
    <property type="project" value="TreeGrafter"/>
</dbReference>
<accession>A0A6N3AD03</accession>
<dbReference type="GO" id="GO:0008713">
    <property type="term" value="F:ADP-heptose-lipopolysaccharide heptosyltransferase activity"/>
    <property type="evidence" value="ECO:0007669"/>
    <property type="project" value="TreeGrafter"/>
</dbReference>
<dbReference type="PANTHER" id="PTHR30160">
    <property type="entry name" value="TETRAACYLDISACCHARIDE 4'-KINASE-RELATED"/>
    <property type="match status" value="1"/>
</dbReference>
<organism evidence="3">
    <name type="scientific">Veillonella parvula</name>
    <name type="common">Staphylococcus parvulus</name>
    <dbReference type="NCBI Taxonomy" id="29466"/>
    <lineage>
        <taxon>Bacteria</taxon>
        <taxon>Bacillati</taxon>
        <taxon>Bacillota</taxon>
        <taxon>Negativicutes</taxon>
        <taxon>Veillonellales</taxon>
        <taxon>Veillonellaceae</taxon>
        <taxon>Veillonella</taxon>
    </lineage>
</organism>
<dbReference type="InterPro" id="IPR002201">
    <property type="entry name" value="Glyco_trans_9"/>
</dbReference>
<protein>
    <submittedName>
        <fullName evidence="3">Lipopolysaccharide heptosyltransferase 1</fullName>
        <ecNumber evidence="3">2.-.-.-</ecNumber>
    </submittedName>
</protein>
<dbReference type="SUPFAM" id="SSF53756">
    <property type="entry name" value="UDP-Glycosyltransferase/glycogen phosphorylase"/>
    <property type="match status" value="1"/>
</dbReference>
<reference evidence="3" key="1">
    <citation type="submission" date="2019-11" db="EMBL/GenBank/DDBJ databases">
        <authorList>
            <person name="Feng L."/>
        </authorList>
    </citation>
    <scope>NUCLEOTIDE SEQUENCE</scope>
    <source>
        <strain evidence="3">VparvulaLFYP99</strain>
    </source>
</reference>
<dbReference type="AlphaFoldDB" id="A0A6N3AD03"/>
<dbReference type="EMBL" id="CACRUG010000005">
    <property type="protein sequence ID" value="VYT87470.1"/>
    <property type="molecule type" value="Genomic_DNA"/>
</dbReference>
<evidence type="ECO:0000256" key="1">
    <source>
        <dbReference type="ARBA" id="ARBA00022676"/>
    </source>
</evidence>
<dbReference type="GO" id="GO:0005829">
    <property type="term" value="C:cytosol"/>
    <property type="evidence" value="ECO:0007669"/>
    <property type="project" value="TreeGrafter"/>
</dbReference>
<name>A0A6N3AD03_VEIPA</name>
<sequence length="391" mass="44097">MNILFVRLSYIGDILHATPAARWIKKQYPDAKLHWIVTPSMVELLQDNPYVDEIIPWERDEYEAHSKKLHIPTMWRMWWDLKAKLEPYKFDVAIDVQGRLITGLVLLASGAPIRLGLGGTKELNWLFTNYKTKPSTEHMIKRYVEVAQLLTKAVTEHANLDTSLNIAKCGVESSSPLNESSANTLYHMDFQVPSNLHSWAEEQWKTIDNDISLNRGEVDTPLRVGLVLGTSWATKEWPQEKWYSLIKSLQYRANFVCLGGPKEATQYKPLMDSLTDEGVDKIVLNMLGKTTLQELGALIESCDVVVTADTGALHIALALNKPVVALFGPTDPKLWGPLTGTFKVLVNDELDCLGCRKRRCPKPDQYCMSGIEPVRVKKAIFELIGDTHGKV</sequence>